<dbReference type="EMBL" id="JAFBCL010000001">
    <property type="protein sequence ID" value="MBM7814791.1"/>
    <property type="molecule type" value="Genomic_DNA"/>
</dbReference>
<dbReference type="NCBIfam" id="TIGR02913">
    <property type="entry name" value="HAF_rpt"/>
    <property type="match status" value="1"/>
</dbReference>
<proteinExistence type="predicted"/>
<dbReference type="RefSeq" id="WP_204845391.1">
    <property type="nucleotide sequence ID" value="NZ_JAFBCL010000001.1"/>
</dbReference>
<dbReference type="Proteomes" id="UP000671828">
    <property type="component" value="Chromosome"/>
</dbReference>
<feature type="signal peptide" evidence="1">
    <location>
        <begin position="1"/>
        <end position="22"/>
    </location>
</feature>
<keyword evidence="1" id="KW-0732">Signal</keyword>
<protein>
    <submittedName>
        <fullName evidence="2">HAF family extracellular repeat protein</fullName>
    </submittedName>
</protein>
<evidence type="ECO:0000313" key="5">
    <source>
        <dbReference type="Proteomes" id="UP001195724"/>
    </source>
</evidence>
<sequence length="377" mass="37989">MRRLLSVIAAVVLTSAAAPAHASATARAVDLGVLPGGDRSHATGVNDAGVVVGHSSTGAGDSPLRAVSWTPDGRITDLGTLPGDVASTASGITDSGVVYGHSSAEGGPQRAVRWVDGVIEHLPPLPGHVETRARAINESGTVVGVSVGADRDDQHAVAWDRSGRVVRLAELPGDRLSQASDVNSAGLVVGYSGRGGPDPGLHPVVWTPDGGVTPLAFDGSTEGFAAGIDDAGVVAATAVDRDGRSHAVRFDPAGRGTDLGADLRATGIGEDGTVLGARSDRGRLHGARWRPGTTEAEFLSVNYAIATANRAGTAVGTTKGAGPTGRAMLWGADEDSHTRLPSLGGPSSGARDVNDRGVVVGAAEVAGGTWHAVKWVL</sequence>
<organism evidence="3 4">
    <name type="scientific">Saccharothrix algeriensis</name>
    <dbReference type="NCBI Taxonomy" id="173560"/>
    <lineage>
        <taxon>Bacteria</taxon>
        <taxon>Bacillati</taxon>
        <taxon>Actinomycetota</taxon>
        <taxon>Actinomycetes</taxon>
        <taxon>Pseudonocardiales</taxon>
        <taxon>Pseudonocardiaceae</taxon>
        <taxon>Saccharothrix</taxon>
    </lineage>
</organism>
<dbReference type="InterPro" id="IPR014262">
    <property type="entry name" value="HAF_rpt"/>
</dbReference>
<dbReference type="EMBL" id="CP072788">
    <property type="protein sequence ID" value="QTR03061.1"/>
    <property type="molecule type" value="Genomic_DNA"/>
</dbReference>
<gene>
    <name evidence="3" type="ORF">J7S33_29495</name>
    <name evidence="2" type="ORF">JOE68_005656</name>
</gene>
<feature type="chain" id="PRO_5035913316" evidence="1">
    <location>
        <begin position="23"/>
        <end position="377"/>
    </location>
</feature>
<reference evidence="3" key="2">
    <citation type="submission" date="2021-04" db="EMBL/GenBank/DDBJ databases">
        <title>Saccharothrix algeriensis WGS.</title>
        <authorList>
            <person name="Stuskova K."/>
            <person name="Hakalova E."/>
            <person name="Tebbal A.B."/>
            <person name="Eichmeier A."/>
        </authorList>
    </citation>
    <scope>NUCLEOTIDE SEQUENCE</scope>
    <source>
        <strain evidence="3">NRRL B-24137</strain>
    </source>
</reference>
<evidence type="ECO:0000313" key="4">
    <source>
        <dbReference type="Proteomes" id="UP000671828"/>
    </source>
</evidence>
<evidence type="ECO:0000313" key="3">
    <source>
        <dbReference type="EMBL" id="QTR03061.1"/>
    </source>
</evidence>
<keyword evidence="5" id="KW-1185">Reference proteome</keyword>
<name>A0A8T8HXD7_9PSEU</name>
<reference evidence="2 5" key="1">
    <citation type="submission" date="2021-01" db="EMBL/GenBank/DDBJ databases">
        <title>Sequencing the genomes of 1000 actinobacteria strains.</title>
        <authorList>
            <person name="Klenk H.-P."/>
        </authorList>
    </citation>
    <scope>NUCLEOTIDE SEQUENCE [LARGE SCALE GENOMIC DNA]</scope>
    <source>
        <strain evidence="2 5">DSM 44581</strain>
    </source>
</reference>
<accession>A0A8T8HXD7</accession>
<evidence type="ECO:0000256" key="1">
    <source>
        <dbReference type="SAM" id="SignalP"/>
    </source>
</evidence>
<evidence type="ECO:0000313" key="2">
    <source>
        <dbReference type="EMBL" id="MBM7814791.1"/>
    </source>
</evidence>
<dbReference type="Proteomes" id="UP001195724">
    <property type="component" value="Unassembled WGS sequence"/>
</dbReference>
<dbReference type="AlphaFoldDB" id="A0A8T8HXD7"/>